<dbReference type="GO" id="GO:0003677">
    <property type="term" value="F:DNA binding"/>
    <property type="evidence" value="ECO:0007669"/>
    <property type="project" value="InterPro"/>
</dbReference>
<protein>
    <submittedName>
        <fullName evidence="3">Transcriptional regulator</fullName>
    </submittedName>
</protein>
<dbReference type="EMBL" id="CP022203">
    <property type="protein sequence ID" value="ATB44672.1"/>
    <property type="molecule type" value="Genomic_DNA"/>
</dbReference>
<sequence length="122" mass="13179">MDKKLATTIGAAARVARTRLELTQADVAERIDVATEVYGRLERGGMLPSVQTLLKLCHELHVSADELLGLSANGANGGSRPGEPPTAPQERPEVRRLLRTVRPLEPAKVKLLGLVANALNRR</sequence>
<proteinExistence type="predicted"/>
<feature type="domain" description="HTH cro/C1-type" evidence="2">
    <location>
        <begin position="14"/>
        <end position="67"/>
    </location>
</feature>
<evidence type="ECO:0000313" key="3">
    <source>
        <dbReference type="EMBL" id="ATB44672.1"/>
    </source>
</evidence>
<dbReference type="AlphaFoldDB" id="A0A250JMF4"/>
<dbReference type="CDD" id="cd00093">
    <property type="entry name" value="HTH_XRE"/>
    <property type="match status" value="1"/>
</dbReference>
<dbReference type="RefSeq" id="WP_095956725.1">
    <property type="nucleotide sequence ID" value="NZ_CP022203.1"/>
</dbReference>
<reference evidence="3 4" key="1">
    <citation type="submission" date="2017-06" db="EMBL/GenBank/DDBJ databases">
        <title>Sequencing and comparative analysis of myxobacterial genomes.</title>
        <authorList>
            <person name="Rupp O."/>
            <person name="Goesmann A."/>
            <person name="Sogaard-Andersen L."/>
        </authorList>
    </citation>
    <scope>NUCLEOTIDE SEQUENCE [LARGE SCALE GENOMIC DNA]</scope>
    <source>
        <strain evidence="3 4">DSM 14697</strain>
    </source>
</reference>
<feature type="region of interest" description="Disordered" evidence="1">
    <location>
        <begin position="71"/>
        <end position="93"/>
    </location>
</feature>
<dbReference type="Proteomes" id="UP000217343">
    <property type="component" value="Chromosome"/>
</dbReference>
<name>A0A250JMF4_9BACT</name>
<dbReference type="OrthoDB" id="5382876at2"/>
<evidence type="ECO:0000313" key="4">
    <source>
        <dbReference type="Proteomes" id="UP000217343"/>
    </source>
</evidence>
<evidence type="ECO:0000259" key="2">
    <source>
        <dbReference type="PROSITE" id="PS50943"/>
    </source>
</evidence>
<dbReference type="Gene3D" id="1.10.260.40">
    <property type="entry name" value="lambda repressor-like DNA-binding domains"/>
    <property type="match status" value="1"/>
</dbReference>
<keyword evidence="4" id="KW-1185">Reference proteome</keyword>
<dbReference type="KEGG" id="mmas:MYMAC_000243"/>
<dbReference type="SMART" id="SM00530">
    <property type="entry name" value="HTH_XRE"/>
    <property type="match status" value="1"/>
</dbReference>
<dbReference type="SUPFAM" id="SSF47413">
    <property type="entry name" value="lambda repressor-like DNA-binding domains"/>
    <property type="match status" value="1"/>
</dbReference>
<dbReference type="InterPro" id="IPR001387">
    <property type="entry name" value="Cro/C1-type_HTH"/>
</dbReference>
<evidence type="ECO:0000256" key="1">
    <source>
        <dbReference type="SAM" id="MobiDB-lite"/>
    </source>
</evidence>
<organism evidence="3 4">
    <name type="scientific">Corallococcus macrosporus DSM 14697</name>
    <dbReference type="NCBI Taxonomy" id="1189310"/>
    <lineage>
        <taxon>Bacteria</taxon>
        <taxon>Pseudomonadati</taxon>
        <taxon>Myxococcota</taxon>
        <taxon>Myxococcia</taxon>
        <taxon>Myxococcales</taxon>
        <taxon>Cystobacterineae</taxon>
        <taxon>Myxococcaceae</taxon>
        <taxon>Corallococcus</taxon>
    </lineage>
</organism>
<gene>
    <name evidence="3" type="ORF">MYMAC_000243</name>
</gene>
<accession>A0A250JMF4</accession>
<dbReference type="Pfam" id="PF01381">
    <property type="entry name" value="HTH_3"/>
    <property type="match status" value="1"/>
</dbReference>
<dbReference type="PROSITE" id="PS50943">
    <property type="entry name" value="HTH_CROC1"/>
    <property type="match status" value="1"/>
</dbReference>
<dbReference type="InterPro" id="IPR010982">
    <property type="entry name" value="Lambda_DNA-bd_dom_sf"/>
</dbReference>